<protein>
    <submittedName>
        <fullName evidence="2">Uncharacterized protein</fullName>
    </submittedName>
</protein>
<evidence type="ECO:0000313" key="3">
    <source>
        <dbReference type="Proteomes" id="UP001187734"/>
    </source>
</evidence>
<organism evidence="2 3">
    <name type="scientific">Fusarium torulosum</name>
    <dbReference type="NCBI Taxonomy" id="33205"/>
    <lineage>
        <taxon>Eukaryota</taxon>
        <taxon>Fungi</taxon>
        <taxon>Dikarya</taxon>
        <taxon>Ascomycota</taxon>
        <taxon>Pezizomycotina</taxon>
        <taxon>Sordariomycetes</taxon>
        <taxon>Hypocreomycetidae</taxon>
        <taxon>Hypocreales</taxon>
        <taxon>Nectriaceae</taxon>
        <taxon>Fusarium</taxon>
    </lineage>
</organism>
<dbReference type="EMBL" id="ONZP01001132">
    <property type="protein sequence ID" value="SPJ93260.1"/>
    <property type="molecule type" value="Genomic_DNA"/>
</dbReference>
<keyword evidence="3" id="KW-1185">Reference proteome</keyword>
<proteinExistence type="predicted"/>
<gene>
    <name evidence="2" type="ORF">FTOL_13866</name>
</gene>
<dbReference type="AlphaFoldDB" id="A0AAE8MPL5"/>
<sequence>MKSAVPSKSYPADKPPARGE</sequence>
<name>A0AAE8MPL5_9HYPO</name>
<accession>A0AAE8MPL5</accession>
<dbReference type="Proteomes" id="UP001187734">
    <property type="component" value="Unassembled WGS sequence"/>
</dbReference>
<feature type="region of interest" description="Disordered" evidence="1">
    <location>
        <begin position="1"/>
        <end position="20"/>
    </location>
</feature>
<comment type="caution">
    <text evidence="2">The sequence shown here is derived from an EMBL/GenBank/DDBJ whole genome shotgun (WGS) entry which is preliminary data.</text>
</comment>
<evidence type="ECO:0000313" key="2">
    <source>
        <dbReference type="EMBL" id="SPJ93260.1"/>
    </source>
</evidence>
<reference evidence="2" key="1">
    <citation type="submission" date="2018-03" db="EMBL/GenBank/DDBJ databases">
        <authorList>
            <person name="Guldener U."/>
        </authorList>
    </citation>
    <scope>NUCLEOTIDE SEQUENCE</scope>
</reference>
<evidence type="ECO:0000256" key="1">
    <source>
        <dbReference type="SAM" id="MobiDB-lite"/>
    </source>
</evidence>